<evidence type="ECO:0000313" key="6">
    <source>
        <dbReference type="EMBL" id="EMF51917.1"/>
    </source>
</evidence>
<evidence type="ECO:0000256" key="1">
    <source>
        <dbReference type="ARBA" id="ARBA00006484"/>
    </source>
</evidence>
<evidence type="ECO:0000256" key="2">
    <source>
        <dbReference type="ARBA" id="ARBA00023002"/>
    </source>
</evidence>
<dbReference type="GO" id="GO:0016491">
    <property type="term" value="F:oxidoreductase activity"/>
    <property type="evidence" value="ECO:0007669"/>
    <property type="project" value="UniProtKB-KW"/>
</dbReference>
<organism evidence="6 7">
    <name type="scientific">Streptomyces bottropensis ATCC 25435</name>
    <dbReference type="NCBI Taxonomy" id="1054862"/>
    <lineage>
        <taxon>Bacteria</taxon>
        <taxon>Bacillati</taxon>
        <taxon>Actinomycetota</taxon>
        <taxon>Actinomycetes</taxon>
        <taxon>Kitasatosporales</taxon>
        <taxon>Streptomycetaceae</taxon>
        <taxon>Streptomyces</taxon>
    </lineage>
</organism>
<dbReference type="Gene3D" id="3.30.450.40">
    <property type="match status" value="1"/>
</dbReference>
<name>M3D6T1_9ACTN</name>
<dbReference type="InterPro" id="IPR036291">
    <property type="entry name" value="NAD(P)-bd_dom_sf"/>
</dbReference>
<dbReference type="EMBL" id="KB405095">
    <property type="protein sequence ID" value="EMF51917.1"/>
    <property type="molecule type" value="Genomic_DNA"/>
</dbReference>
<feature type="compositionally biased region" description="Basic and acidic residues" evidence="4">
    <location>
        <begin position="148"/>
        <end position="176"/>
    </location>
</feature>
<feature type="region of interest" description="Disordered" evidence="4">
    <location>
        <begin position="108"/>
        <end position="176"/>
    </location>
</feature>
<dbReference type="SMART" id="SM00822">
    <property type="entry name" value="PKS_KR"/>
    <property type="match status" value="1"/>
</dbReference>
<dbReference type="GO" id="GO:0016020">
    <property type="term" value="C:membrane"/>
    <property type="evidence" value="ECO:0007669"/>
    <property type="project" value="TreeGrafter"/>
</dbReference>
<dbReference type="InterPro" id="IPR029016">
    <property type="entry name" value="GAF-like_dom_sf"/>
</dbReference>
<dbReference type="PANTHER" id="PTHR44196">
    <property type="entry name" value="DEHYDROGENASE/REDUCTASE SDR FAMILY MEMBER 7B"/>
    <property type="match status" value="1"/>
</dbReference>
<dbReference type="InterPro" id="IPR057326">
    <property type="entry name" value="KR_dom"/>
</dbReference>
<evidence type="ECO:0000256" key="4">
    <source>
        <dbReference type="SAM" id="MobiDB-lite"/>
    </source>
</evidence>
<dbReference type="Pfam" id="PF01614">
    <property type="entry name" value="IclR_C"/>
    <property type="match status" value="1"/>
</dbReference>
<reference evidence="7" key="1">
    <citation type="journal article" date="2013" name="Genome Announc.">
        <title>Draft Genome Sequence of Streptomyces bottropensis ATCC 25435, a Bottromycin-Producing Actinomycete.</title>
        <authorList>
            <person name="Zhang H."/>
            <person name="Zhou W."/>
            <person name="Zhuang Y."/>
            <person name="Liang X."/>
            <person name="Liu T."/>
        </authorList>
    </citation>
    <scope>NUCLEOTIDE SEQUENCE [LARGE SCALE GENOMIC DNA]</scope>
    <source>
        <strain evidence="7">ATCC 25435</strain>
    </source>
</reference>
<dbReference type="CDD" id="cd05233">
    <property type="entry name" value="SDR_c"/>
    <property type="match status" value="1"/>
</dbReference>
<dbReference type="Gene3D" id="3.40.50.720">
    <property type="entry name" value="NAD(P)-binding Rossmann-like Domain"/>
    <property type="match status" value="1"/>
</dbReference>
<dbReference type="PROSITE" id="PS51078">
    <property type="entry name" value="ICLR_ED"/>
    <property type="match status" value="1"/>
</dbReference>
<dbReference type="PRINTS" id="PR00080">
    <property type="entry name" value="SDRFAMILY"/>
</dbReference>
<gene>
    <name evidence="6" type="ORF">SBD_6439</name>
</gene>
<dbReference type="PANTHER" id="PTHR44196:SF1">
    <property type="entry name" value="DEHYDROGENASE_REDUCTASE SDR FAMILY MEMBER 7B"/>
    <property type="match status" value="1"/>
</dbReference>
<accession>M3D6T1</accession>
<proteinExistence type="inferred from homology"/>
<keyword evidence="2" id="KW-0560">Oxidoreductase</keyword>
<evidence type="ECO:0000256" key="3">
    <source>
        <dbReference type="RuleBase" id="RU000363"/>
    </source>
</evidence>
<comment type="similarity">
    <text evidence="1 3">Belongs to the short-chain dehydrogenases/reductases (SDR) family.</text>
</comment>
<dbReference type="AlphaFoldDB" id="M3D6T1"/>
<dbReference type="Pfam" id="PF00106">
    <property type="entry name" value="adh_short"/>
    <property type="match status" value="1"/>
</dbReference>
<dbReference type="FunFam" id="3.40.50.720:FF:000084">
    <property type="entry name" value="Short-chain dehydrogenase reductase"/>
    <property type="match status" value="1"/>
</dbReference>
<sequence length="421" mass="43670">MHYVEGPLPVGVRSEPGRHGPLHCTSMGKVLTAFAPDDVRADLLDHVELTPHGPNSVTDRDVLCAHVARAAELGYATADEEHHPGLRAVAVPILRPDGTVFAAFSTAAPRLPPQHGRSRRPGPAAAVGGGRAGGPAAVPLTRAPVRGELPRSEGEFTAERADDMDDPDGKRAKPLDGKTALVTGAGTGIGRETALMLAEAGATVVLVGRRRQVLDEVAAAVTDAGGAAFTHPAHVENADEVRELADRTREFVGPVDILVHNAGGAGPVGDVRGLGEDEWNAVLGVNLTGVYLLTQALLPDMLERGGGSVIAISSLAALRPTPLGGAPYGAAKAGVRNFMAYLRNSFRDRHIRATCILPGAVDTPAHDSRPAPPSAERRAAMVRPEDVARAVLLCATLPARTVVEELVIAPTVSAPPRPGGP</sequence>
<protein>
    <submittedName>
        <fullName evidence="6">Oxidoreductase</fullName>
    </submittedName>
</protein>
<evidence type="ECO:0000259" key="5">
    <source>
        <dbReference type="PROSITE" id="PS51078"/>
    </source>
</evidence>
<dbReference type="InterPro" id="IPR014757">
    <property type="entry name" value="Tscrpt_reg_IclR_C"/>
</dbReference>
<dbReference type="SUPFAM" id="SSF51735">
    <property type="entry name" value="NAD(P)-binding Rossmann-fold domains"/>
    <property type="match status" value="1"/>
</dbReference>
<dbReference type="SUPFAM" id="SSF55781">
    <property type="entry name" value="GAF domain-like"/>
    <property type="match status" value="1"/>
</dbReference>
<dbReference type="PRINTS" id="PR00081">
    <property type="entry name" value="GDHRDH"/>
</dbReference>
<dbReference type="InterPro" id="IPR002347">
    <property type="entry name" value="SDR_fam"/>
</dbReference>
<dbReference type="Proteomes" id="UP000030760">
    <property type="component" value="Unassembled WGS sequence"/>
</dbReference>
<evidence type="ECO:0000313" key="7">
    <source>
        <dbReference type="Proteomes" id="UP000030760"/>
    </source>
</evidence>
<feature type="domain" description="IclR-ED" evidence="5">
    <location>
        <begin position="1"/>
        <end position="146"/>
    </location>
</feature>